<name>A0A0F4GX75_9PEZI</name>
<proteinExistence type="predicted"/>
<dbReference type="Pfam" id="PF12680">
    <property type="entry name" value="SnoaL_2"/>
    <property type="match status" value="1"/>
</dbReference>
<protein>
    <recommendedName>
        <fullName evidence="1">SnoaL-like domain-containing protein</fullName>
    </recommendedName>
</protein>
<dbReference type="InterPro" id="IPR032710">
    <property type="entry name" value="NTF2-like_dom_sf"/>
</dbReference>
<gene>
    <name evidence="2" type="ORF">TI39_contig264g00022</name>
</gene>
<keyword evidence="3" id="KW-1185">Reference proteome</keyword>
<evidence type="ECO:0000259" key="1">
    <source>
        <dbReference type="Pfam" id="PF12680"/>
    </source>
</evidence>
<reference evidence="2 3" key="1">
    <citation type="submission" date="2015-03" db="EMBL/GenBank/DDBJ databases">
        <title>RNA-seq based gene annotation and comparative genomics of four Zymoseptoria species reveal species-specific pathogenicity related genes and transposable element activity.</title>
        <authorList>
            <person name="Grandaubert J."/>
            <person name="Bhattacharyya A."/>
            <person name="Stukenbrock E.H."/>
        </authorList>
    </citation>
    <scope>NUCLEOTIDE SEQUENCE [LARGE SCALE GENOMIC DNA]</scope>
    <source>
        <strain evidence="2 3">Zb18110</strain>
    </source>
</reference>
<dbReference type="OrthoDB" id="3625211at2759"/>
<feature type="domain" description="SnoaL-like" evidence="1">
    <location>
        <begin position="29"/>
        <end position="127"/>
    </location>
</feature>
<evidence type="ECO:0000313" key="2">
    <source>
        <dbReference type="EMBL" id="KJY02025.1"/>
    </source>
</evidence>
<dbReference type="Proteomes" id="UP000033647">
    <property type="component" value="Unassembled WGS sequence"/>
</dbReference>
<accession>A0A0F4GX75</accession>
<sequence>MAENKLSRNTTTAHEFIRLWSEPLSLPANDFLAIYSDQIVWFDHFFGLHLIGPAAVQQLRERWLGAHDDYAVETVSVEATNSGAVVRLINKGIFARDMKPKREASGKTFACHACYVLRMDEGGKVVQVNEYQPTYFDDQYYTERYVKRDGGPIRGA</sequence>
<dbReference type="Gene3D" id="3.10.450.50">
    <property type="match status" value="1"/>
</dbReference>
<organism evidence="2 3">
    <name type="scientific">Zymoseptoria brevis</name>
    <dbReference type="NCBI Taxonomy" id="1047168"/>
    <lineage>
        <taxon>Eukaryota</taxon>
        <taxon>Fungi</taxon>
        <taxon>Dikarya</taxon>
        <taxon>Ascomycota</taxon>
        <taxon>Pezizomycotina</taxon>
        <taxon>Dothideomycetes</taxon>
        <taxon>Dothideomycetidae</taxon>
        <taxon>Mycosphaerellales</taxon>
        <taxon>Mycosphaerellaceae</taxon>
        <taxon>Zymoseptoria</taxon>
    </lineage>
</organism>
<dbReference type="EMBL" id="LAFY01000256">
    <property type="protein sequence ID" value="KJY02025.1"/>
    <property type="molecule type" value="Genomic_DNA"/>
</dbReference>
<comment type="caution">
    <text evidence="2">The sequence shown here is derived from an EMBL/GenBank/DDBJ whole genome shotgun (WGS) entry which is preliminary data.</text>
</comment>
<dbReference type="SUPFAM" id="SSF54427">
    <property type="entry name" value="NTF2-like"/>
    <property type="match status" value="1"/>
</dbReference>
<evidence type="ECO:0000313" key="3">
    <source>
        <dbReference type="Proteomes" id="UP000033647"/>
    </source>
</evidence>
<dbReference type="AlphaFoldDB" id="A0A0F4GX75"/>
<dbReference type="InterPro" id="IPR037401">
    <property type="entry name" value="SnoaL-like"/>
</dbReference>